<keyword evidence="2" id="KW-0732">Signal</keyword>
<dbReference type="InterPro" id="IPR001087">
    <property type="entry name" value="GDSL"/>
</dbReference>
<dbReference type="KEGG" id="drg:H9K76_22045"/>
<dbReference type="Pfam" id="PF00657">
    <property type="entry name" value="Lipase_GDSL"/>
    <property type="match status" value="1"/>
</dbReference>
<evidence type="ECO:0000313" key="4">
    <source>
        <dbReference type="Proteomes" id="UP000515811"/>
    </source>
</evidence>
<dbReference type="InterPro" id="IPR051058">
    <property type="entry name" value="GDSL_Est/Lipase"/>
</dbReference>
<protein>
    <submittedName>
        <fullName evidence="3">SGNH/GDSL hydrolase family protein</fullName>
    </submittedName>
</protein>
<dbReference type="PANTHER" id="PTHR45648">
    <property type="entry name" value="GDSL LIPASE/ACYLHYDROLASE FAMILY PROTEIN (AFU_ORTHOLOGUE AFUA_4G14700)"/>
    <property type="match status" value="1"/>
</dbReference>
<name>A0A7G9RNE8_9BURK</name>
<dbReference type="InterPro" id="IPR036514">
    <property type="entry name" value="SGNH_hydro_sf"/>
</dbReference>
<feature type="chain" id="PRO_5028832806" evidence="2">
    <location>
        <begin position="32"/>
        <end position="318"/>
    </location>
</feature>
<reference evidence="3 4" key="1">
    <citation type="submission" date="2020-08" db="EMBL/GenBank/DDBJ databases">
        <title>Genome sequence of Diaphorobacter ruginosibacter DSM 27467T.</title>
        <authorList>
            <person name="Hyun D.-W."/>
            <person name="Bae J.-W."/>
        </authorList>
    </citation>
    <scope>NUCLEOTIDE SEQUENCE [LARGE SCALE GENOMIC DNA]</scope>
    <source>
        <strain evidence="3 4">DSM 27467</strain>
    </source>
</reference>
<organism evidence="3 4">
    <name type="scientific">Diaphorobacter ruginosibacter</name>
    <dbReference type="NCBI Taxonomy" id="1715720"/>
    <lineage>
        <taxon>Bacteria</taxon>
        <taxon>Pseudomonadati</taxon>
        <taxon>Pseudomonadota</taxon>
        <taxon>Betaproteobacteria</taxon>
        <taxon>Burkholderiales</taxon>
        <taxon>Comamonadaceae</taxon>
        <taxon>Diaphorobacter</taxon>
    </lineage>
</organism>
<evidence type="ECO:0000313" key="3">
    <source>
        <dbReference type="EMBL" id="QNN57123.1"/>
    </source>
</evidence>
<sequence length="318" mass="33670">MAANWMRRTFVAAACASAALLTACGSSSVDSAISPDRFVVFGDGLADQGQLGTSFTVNDGSVNNWTSQLAARYDVKLTPASKGGWNYAYGNARISQSPDAAGNASTPTVVKQIDTFLAANKFADNDMVVISAGVSDVIANTMAFINGTITQDQLMANATQAGADLAAQVTRVINAGAKHVVVTGTFDLGRTPWAKQIDKEQLLTQVMLALNNRLKIDINPLGGKQVLYIDAAYQVNLFQGNPGAYGFQNSDTAICTSVDAGAGIGTGNNRVNSALCTPNTLLPNADPIRYVFSDNVYLTPEANRRLGEYARDIIVLQW</sequence>
<dbReference type="SUPFAM" id="SSF52266">
    <property type="entry name" value="SGNH hydrolase"/>
    <property type="match status" value="1"/>
</dbReference>
<dbReference type="RefSeq" id="WP_187597388.1">
    <property type="nucleotide sequence ID" value="NZ_CP060714.1"/>
</dbReference>
<evidence type="ECO:0000256" key="2">
    <source>
        <dbReference type="SAM" id="SignalP"/>
    </source>
</evidence>
<dbReference type="PROSITE" id="PS51257">
    <property type="entry name" value="PROKAR_LIPOPROTEIN"/>
    <property type="match status" value="1"/>
</dbReference>
<keyword evidence="4" id="KW-1185">Reference proteome</keyword>
<evidence type="ECO:0000256" key="1">
    <source>
        <dbReference type="ARBA" id="ARBA00022801"/>
    </source>
</evidence>
<keyword evidence="1 3" id="KW-0378">Hydrolase</keyword>
<gene>
    <name evidence="3" type="ORF">H9K76_22045</name>
</gene>
<dbReference type="Gene3D" id="3.40.50.1110">
    <property type="entry name" value="SGNH hydrolase"/>
    <property type="match status" value="1"/>
</dbReference>
<dbReference type="AlphaFoldDB" id="A0A7G9RNE8"/>
<feature type="signal peptide" evidence="2">
    <location>
        <begin position="1"/>
        <end position="31"/>
    </location>
</feature>
<dbReference type="PANTHER" id="PTHR45648:SF22">
    <property type="entry name" value="GDSL LIPASE_ACYLHYDROLASE FAMILY PROTEIN (AFU_ORTHOLOGUE AFUA_4G14700)"/>
    <property type="match status" value="1"/>
</dbReference>
<dbReference type="Proteomes" id="UP000515811">
    <property type="component" value="Chromosome"/>
</dbReference>
<proteinExistence type="predicted"/>
<dbReference type="GO" id="GO:0016788">
    <property type="term" value="F:hydrolase activity, acting on ester bonds"/>
    <property type="evidence" value="ECO:0007669"/>
    <property type="project" value="InterPro"/>
</dbReference>
<dbReference type="EMBL" id="CP060714">
    <property type="protein sequence ID" value="QNN57123.1"/>
    <property type="molecule type" value="Genomic_DNA"/>
</dbReference>
<dbReference type="CDD" id="cd01847">
    <property type="entry name" value="Triacylglycerol_lipase_like"/>
    <property type="match status" value="1"/>
</dbReference>
<accession>A0A7G9RNE8</accession>